<organism evidence="2 3">
    <name type="scientific">Spongiivirga citrea</name>
    <dbReference type="NCBI Taxonomy" id="1481457"/>
    <lineage>
        <taxon>Bacteria</taxon>
        <taxon>Pseudomonadati</taxon>
        <taxon>Bacteroidota</taxon>
        <taxon>Flavobacteriia</taxon>
        <taxon>Flavobacteriales</taxon>
        <taxon>Flavobacteriaceae</taxon>
        <taxon>Spongiivirga</taxon>
    </lineage>
</organism>
<sequence>MFKDRTDAGRQLAKKLINYKNKDVVVVAIPRGGLPLGAIVAEELNAPLDVVLTKKIGHPLNKEFAIGAVSLQNKYITDSSDAALSYIKEETRRVREVLRQRQDQYYKNLTPKVLTNKIVIVVDDGIATGNTILATVALIEEQEPSKTIVAIPVASRSAIEKIYNSPYIDEVVCLRIPQHFRAVGQFYKKFNPVLDKRAIRILEESNHRFIESKKQ</sequence>
<keyword evidence="2" id="KW-0808">Transferase</keyword>
<dbReference type="EMBL" id="JAABOQ010000002">
    <property type="protein sequence ID" value="NER16798.1"/>
    <property type="molecule type" value="Genomic_DNA"/>
</dbReference>
<dbReference type="Gene3D" id="3.30.1310.20">
    <property type="entry name" value="PRTase-like"/>
    <property type="match status" value="1"/>
</dbReference>
<evidence type="ECO:0000313" key="3">
    <source>
        <dbReference type="Proteomes" id="UP000474296"/>
    </source>
</evidence>
<dbReference type="Proteomes" id="UP000474296">
    <property type="component" value="Unassembled WGS sequence"/>
</dbReference>
<comment type="caution">
    <text evidence="2">The sequence shown here is derived from an EMBL/GenBank/DDBJ whole genome shotgun (WGS) entry which is preliminary data.</text>
</comment>
<dbReference type="InterPro" id="IPR029057">
    <property type="entry name" value="PRTase-like"/>
</dbReference>
<dbReference type="RefSeq" id="WP_164030315.1">
    <property type="nucleotide sequence ID" value="NZ_JAABOQ010000002.1"/>
</dbReference>
<gene>
    <name evidence="2" type="ORF">GWK10_06230</name>
</gene>
<keyword evidence="3" id="KW-1185">Reference proteome</keyword>
<dbReference type="SUPFAM" id="SSF53271">
    <property type="entry name" value="PRTase-like"/>
    <property type="match status" value="1"/>
</dbReference>
<proteinExistence type="predicted"/>
<feature type="domain" description="Phosphoribosyltransferase" evidence="1">
    <location>
        <begin position="7"/>
        <end position="167"/>
    </location>
</feature>
<dbReference type="Gene3D" id="3.40.50.2020">
    <property type="match status" value="1"/>
</dbReference>
<name>A0A6M0CG12_9FLAO</name>
<dbReference type="Pfam" id="PF00156">
    <property type="entry name" value="Pribosyltran"/>
    <property type="match status" value="1"/>
</dbReference>
<protein>
    <submittedName>
        <fullName evidence="2">Phosphoribosyltransferase</fullName>
    </submittedName>
</protein>
<keyword evidence="2" id="KW-0328">Glycosyltransferase</keyword>
<dbReference type="CDD" id="cd06223">
    <property type="entry name" value="PRTases_typeI"/>
    <property type="match status" value="1"/>
</dbReference>
<evidence type="ECO:0000259" key="1">
    <source>
        <dbReference type="Pfam" id="PF00156"/>
    </source>
</evidence>
<dbReference type="AlphaFoldDB" id="A0A6M0CG12"/>
<dbReference type="InterPro" id="IPR000836">
    <property type="entry name" value="PRTase_dom"/>
</dbReference>
<dbReference type="GO" id="GO:0016757">
    <property type="term" value="F:glycosyltransferase activity"/>
    <property type="evidence" value="ECO:0007669"/>
    <property type="project" value="UniProtKB-KW"/>
</dbReference>
<reference evidence="2 3" key="1">
    <citation type="submission" date="2020-01" db="EMBL/GenBank/DDBJ databases">
        <title>Spongiivirga citrea KCTC 32990T.</title>
        <authorList>
            <person name="Wang G."/>
        </authorList>
    </citation>
    <scope>NUCLEOTIDE SEQUENCE [LARGE SCALE GENOMIC DNA]</scope>
    <source>
        <strain evidence="2 3">KCTC 32990</strain>
    </source>
</reference>
<evidence type="ECO:0000313" key="2">
    <source>
        <dbReference type="EMBL" id="NER16798.1"/>
    </source>
</evidence>
<accession>A0A6M0CG12</accession>